<proteinExistence type="predicted"/>
<protein>
    <submittedName>
        <fullName evidence="5">Uncharacterized protein LOC118273491</fullName>
    </submittedName>
</protein>
<dbReference type="InterPro" id="IPR036880">
    <property type="entry name" value="Kunitz_BPTI_sf"/>
</dbReference>
<dbReference type="OrthoDB" id="7460392at2759"/>
<evidence type="ECO:0000313" key="4">
    <source>
        <dbReference type="Proteomes" id="UP000829999"/>
    </source>
</evidence>
<dbReference type="SUPFAM" id="SSF57362">
    <property type="entry name" value="BPTI-like"/>
    <property type="match status" value="1"/>
</dbReference>
<gene>
    <name evidence="5" type="primary">LOC118273491</name>
</gene>
<keyword evidence="4" id="KW-1185">Reference proteome</keyword>
<accession>A0A9R0DAN9</accession>
<dbReference type="AlphaFoldDB" id="A0A9R0DAN9"/>
<dbReference type="GO" id="GO:0004867">
    <property type="term" value="F:serine-type endopeptidase inhibitor activity"/>
    <property type="evidence" value="ECO:0007669"/>
    <property type="project" value="InterPro"/>
</dbReference>
<name>A0A9R0DAN9_SPOFR</name>
<evidence type="ECO:0000256" key="2">
    <source>
        <dbReference type="SAM" id="SignalP"/>
    </source>
</evidence>
<feature type="region of interest" description="Disordered" evidence="1">
    <location>
        <begin position="115"/>
        <end position="180"/>
    </location>
</feature>
<feature type="chain" id="PRO_5040430475" evidence="2">
    <location>
        <begin position="21"/>
        <end position="180"/>
    </location>
</feature>
<sequence length="180" mass="19353">MATVVVFICLVFCYIGFVNTIPPAQCFANFKWDDCGMPPKPVMYYWKPGSRCEVGMWRGCLPNINMFKDEYECVSTCIFSVRAAPSDYHEFNEIDMDTETTTDFAFENVTDANCTDTNSTDTNSTDISNSTDTNSTDAGADATTTGNEGGDATTAAAGDGDGNTGGGNEEPPATTEEPGR</sequence>
<evidence type="ECO:0000313" key="5">
    <source>
        <dbReference type="RefSeq" id="XP_035446376.2"/>
    </source>
</evidence>
<organism evidence="4 5">
    <name type="scientific">Spodoptera frugiperda</name>
    <name type="common">Fall armyworm</name>
    <dbReference type="NCBI Taxonomy" id="7108"/>
    <lineage>
        <taxon>Eukaryota</taxon>
        <taxon>Metazoa</taxon>
        <taxon>Ecdysozoa</taxon>
        <taxon>Arthropoda</taxon>
        <taxon>Hexapoda</taxon>
        <taxon>Insecta</taxon>
        <taxon>Pterygota</taxon>
        <taxon>Neoptera</taxon>
        <taxon>Endopterygota</taxon>
        <taxon>Lepidoptera</taxon>
        <taxon>Glossata</taxon>
        <taxon>Ditrysia</taxon>
        <taxon>Noctuoidea</taxon>
        <taxon>Noctuidae</taxon>
        <taxon>Amphipyrinae</taxon>
        <taxon>Spodoptera</taxon>
    </lineage>
</organism>
<evidence type="ECO:0000256" key="1">
    <source>
        <dbReference type="SAM" id="MobiDB-lite"/>
    </source>
</evidence>
<dbReference type="GeneID" id="118273491"/>
<dbReference type="RefSeq" id="XP_035446376.2">
    <property type="nucleotide sequence ID" value="XM_035590483.2"/>
</dbReference>
<keyword evidence="2" id="KW-0732">Signal</keyword>
<reference evidence="5" key="1">
    <citation type="submission" date="2025-08" db="UniProtKB">
        <authorList>
            <consortium name="RefSeq"/>
        </authorList>
    </citation>
    <scope>IDENTIFICATION</scope>
    <source>
        <tissue evidence="5">Whole larval tissue</tissue>
    </source>
</reference>
<evidence type="ECO:0000259" key="3">
    <source>
        <dbReference type="Pfam" id="PF00014"/>
    </source>
</evidence>
<feature type="signal peptide" evidence="2">
    <location>
        <begin position="1"/>
        <end position="20"/>
    </location>
</feature>
<feature type="domain" description="BPTI/Kunitz inhibitor" evidence="3">
    <location>
        <begin position="43"/>
        <end position="77"/>
    </location>
</feature>
<dbReference type="Proteomes" id="UP000829999">
    <property type="component" value="Chromosome 1"/>
</dbReference>
<dbReference type="InterPro" id="IPR002223">
    <property type="entry name" value="Kunitz_BPTI"/>
</dbReference>
<feature type="compositionally biased region" description="Low complexity" evidence="1">
    <location>
        <begin position="115"/>
        <end position="158"/>
    </location>
</feature>
<dbReference type="Pfam" id="PF00014">
    <property type="entry name" value="Kunitz_BPTI"/>
    <property type="match status" value="1"/>
</dbReference>
<feature type="compositionally biased region" description="Gly residues" evidence="1">
    <location>
        <begin position="159"/>
        <end position="168"/>
    </location>
</feature>